<gene>
    <name evidence="2" type="ORF">GA0070560_11970</name>
</gene>
<reference evidence="3" key="1">
    <citation type="submission" date="2016-06" db="EMBL/GenBank/DDBJ databases">
        <authorList>
            <person name="Varghese N."/>
        </authorList>
    </citation>
    <scope>NUCLEOTIDE SEQUENCE [LARGE SCALE GENOMIC DNA]</scope>
    <source>
        <strain evidence="3">DSM 43171</strain>
    </source>
</reference>
<evidence type="ECO:0000313" key="2">
    <source>
        <dbReference type="EMBL" id="SCG63987.1"/>
    </source>
</evidence>
<sequence>MPSMTNGSRPTSESRPNPKNQTALKSTECGPACGPCWETFCGDERCCEVFAVRKARRDLAEMLAGGGDRG</sequence>
<evidence type="ECO:0000313" key="3">
    <source>
        <dbReference type="Proteomes" id="UP000199408"/>
    </source>
</evidence>
<dbReference type="STRING" id="47864.GA0070560_11970"/>
<evidence type="ECO:0000256" key="1">
    <source>
        <dbReference type="SAM" id="MobiDB-lite"/>
    </source>
</evidence>
<feature type="region of interest" description="Disordered" evidence="1">
    <location>
        <begin position="1"/>
        <end position="26"/>
    </location>
</feature>
<feature type="compositionally biased region" description="Polar residues" evidence="1">
    <location>
        <begin position="1"/>
        <end position="25"/>
    </location>
</feature>
<keyword evidence="3" id="KW-1185">Reference proteome</keyword>
<protein>
    <submittedName>
        <fullName evidence="2">Uncharacterized protein</fullName>
    </submittedName>
</protein>
<accession>A0A1C5J047</accession>
<dbReference type="AlphaFoldDB" id="A0A1C5J047"/>
<organism evidence="2 3">
    <name type="scientific">Micromonospora halophytica</name>
    <dbReference type="NCBI Taxonomy" id="47864"/>
    <lineage>
        <taxon>Bacteria</taxon>
        <taxon>Bacillati</taxon>
        <taxon>Actinomycetota</taxon>
        <taxon>Actinomycetes</taxon>
        <taxon>Micromonosporales</taxon>
        <taxon>Micromonosporaceae</taxon>
        <taxon>Micromonospora</taxon>
    </lineage>
</organism>
<proteinExistence type="predicted"/>
<dbReference type="Proteomes" id="UP000199408">
    <property type="component" value="Unassembled WGS sequence"/>
</dbReference>
<dbReference type="EMBL" id="FMDN01000019">
    <property type="protein sequence ID" value="SCG63987.1"/>
    <property type="molecule type" value="Genomic_DNA"/>
</dbReference>
<name>A0A1C5J047_9ACTN</name>